<dbReference type="GeneID" id="27704531"/>
<dbReference type="PANTHER" id="PTHR38030">
    <property type="entry name" value="PROTOPORPHYRINOGEN IX DEHYDROGENASE [MENAQUINONE]"/>
    <property type="match status" value="1"/>
</dbReference>
<dbReference type="HOGENOM" id="CLU_094839_1_0_1"/>
<dbReference type="EMBL" id="KN847002">
    <property type="protein sequence ID" value="KIW87629.1"/>
    <property type="molecule type" value="Genomic_DNA"/>
</dbReference>
<evidence type="ECO:0000313" key="2">
    <source>
        <dbReference type="EMBL" id="KIW87629.1"/>
    </source>
</evidence>
<dbReference type="OrthoDB" id="3505753at2759"/>
<dbReference type="GO" id="GO:0006783">
    <property type="term" value="P:heme biosynthetic process"/>
    <property type="evidence" value="ECO:0007669"/>
    <property type="project" value="TreeGrafter"/>
</dbReference>
<sequence>MPVLITYATCHGSTREVAERIASRLHADGFAVDCRSVDHVYSVENYSAVILGSAVHGQRWLLDAQKFLDVEAMGLQMKPTWTFSVGMASAVTGSKWIRDRAVRHESRHIEEIVMRKLPKVRDHHLFAGKDDGSDTPAPIRCLWSCVGGRWGDYRNWDEIDHWADVIAKELRLEGV</sequence>
<gene>
    <name evidence="2" type="ORF">Z519_11603</name>
</gene>
<name>A0A0D2HT64_CLAB1</name>
<dbReference type="PROSITE" id="PS50902">
    <property type="entry name" value="FLAVODOXIN_LIKE"/>
    <property type="match status" value="1"/>
</dbReference>
<dbReference type="InterPro" id="IPR052200">
    <property type="entry name" value="Protoporphyrinogen_IX_DH"/>
</dbReference>
<dbReference type="AlphaFoldDB" id="A0A0D2HT64"/>
<organism evidence="2 3">
    <name type="scientific">Cladophialophora bantiana (strain ATCC 10958 / CBS 173.52 / CDC B-1940 / NIH 8579)</name>
    <name type="common">Xylohypha bantiana</name>
    <dbReference type="NCBI Taxonomy" id="1442370"/>
    <lineage>
        <taxon>Eukaryota</taxon>
        <taxon>Fungi</taxon>
        <taxon>Dikarya</taxon>
        <taxon>Ascomycota</taxon>
        <taxon>Pezizomycotina</taxon>
        <taxon>Eurotiomycetes</taxon>
        <taxon>Chaetothyriomycetidae</taxon>
        <taxon>Chaetothyriales</taxon>
        <taxon>Herpotrichiellaceae</taxon>
        <taxon>Cladophialophora</taxon>
    </lineage>
</organism>
<evidence type="ECO:0000313" key="3">
    <source>
        <dbReference type="Proteomes" id="UP000053789"/>
    </source>
</evidence>
<dbReference type="Pfam" id="PF12724">
    <property type="entry name" value="Flavodoxin_5"/>
    <property type="match status" value="1"/>
</dbReference>
<dbReference type="GO" id="GO:0010181">
    <property type="term" value="F:FMN binding"/>
    <property type="evidence" value="ECO:0007669"/>
    <property type="project" value="InterPro"/>
</dbReference>
<dbReference type="InterPro" id="IPR029039">
    <property type="entry name" value="Flavoprotein-like_sf"/>
</dbReference>
<proteinExistence type="predicted"/>
<dbReference type="GO" id="GO:0070819">
    <property type="term" value="F:menaquinone-dependent protoporphyrinogen oxidase activity"/>
    <property type="evidence" value="ECO:0007669"/>
    <property type="project" value="TreeGrafter"/>
</dbReference>
<dbReference type="PANTHER" id="PTHR38030:SF2">
    <property type="entry name" value="PROTOPORPHYRINOGEN IX DEHYDROGENASE [QUINONE]"/>
    <property type="match status" value="1"/>
</dbReference>
<dbReference type="RefSeq" id="XP_016614298.1">
    <property type="nucleotide sequence ID" value="XM_016769314.1"/>
</dbReference>
<evidence type="ECO:0000259" key="1">
    <source>
        <dbReference type="PROSITE" id="PS50902"/>
    </source>
</evidence>
<dbReference type="Proteomes" id="UP000053789">
    <property type="component" value="Unassembled WGS sequence"/>
</dbReference>
<accession>A0A0D2HT64</accession>
<dbReference type="InterPro" id="IPR008254">
    <property type="entry name" value="Flavodoxin/NO_synth"/>
</dbReference>
<protein>
    <recommendedName>
        <fullName evidence="1">Flavodoxin-like domain-containing protein</fullName>
    </recommendedName>
</protein>
<dbReference type="SUPFAM" id="SSF52218">
    <property type="entry name" value="Flavoproteins"/>
    <property type="match status" value="1"/>
</dbReference>
<reference evidence="2" key="1">
    <citation type="submission" date="2015-01" db="EMBL/GenBank/DDBJ databases">
        <title>The Genome Sequence of Cladophialophora bantiana CBS 173.52.</title>
        <authorList>
            <consortium name="The Broad Institute Genomics Platform"/>
            <person name="Cuomo C."/>
            <person name="de Hoog S."/>
            <person name="Gorbushina A."/>
            <person name="Stielow B."/>
            <person name="Teixiera M."/>
            <person name="Abouelleil A."/>
            <person name="Chapman S.B."/>
            <person name="Priest M."/>
            <person name="Young S.K."/>
            <person name="Wortman J."/>
            <person name="Nusbaum C."/>
            <person name="Birren B."/>
        </authorList>
    </citation>
    <scope>NUCLEOTIDE SEQUENCE [LARGE SCALE GENOMIC DNA]</scope>
    <source>
        <strain evidence="2">CBS 173.52</strain>
    </source>
</reference>
<feature type="domain" description="Flavodoxin-like" evidence="1">
    <location>
        <begin position="3"/>
        <end position="175"/>
    </location>
</feature>
<dbReference type="Gene3D" id="3.40.50.360">
    <property type="match status" value="1"/>
</dbReference>
<dbReference type="VEuPathDB" id="FungiDB:Z519_11603"/>
<keyword evidence="3" id="KW-1185">Reference proteome</keyword>
<dbReference type="InterPro" id="IPR026816">
    <property type="entry name" value="Flavodoxin_dom"/>
</dbReference>